<dbReference type="PANTHER" id="PTHR11741">
    <property type="entry name" value="ELONGATION FACTOR TS"/>
    <property type="match status" value="1"/>
</dbReference>
<evidence type="ECO:0000259" key="6">
    <source>
        <dbReference type="SMART" id="SM00165"/>
    </source>
</evidence>
<dbReference type="HAMAP" id="MF_00050">
    <property type="entry name" value="EF_Ts"/>
    <property type="match status" value="1"/>
</dbReference>
<dbReference type="GO" id="GO:0005737">
    <property type="term" value="C:cytoplasm"/>
    <property type="evidence" value="ECO:0007669"/>
    <property type="project" value="UniProtKB-SubCell"/>
</dbReference>
<dbReference type="SUPFAM" id="SSF54713">
    <property type="entry name" value="Elongation factor Ts (EF-Ts), dimerisation domain"/>
    <property type="match status" value="1"/>
</dbReference>
<accession>A0A1G2I5D5</accession>
<organism evidence="7 8">
    <name type="scientific">Candidatus Staskawiczbacteria bacterium RIFCSPHIGHO2_12_FULL_38_11</name>
    <dbReference type="NCBI Taxonomy" id="1802209"/>
    <lineage>
        <taxon>Bacteria</taxon>
        <taxon>Candidatus Staskawicziibacteriota</taxon>
    </lineage>
</organism>
<keyword evidence="3 5" id="KW-0251">Elongation factor</keyword>
<dbReference type="InterPro" id="IPR036402">
    <property type="entry name" value="EF-Ts_dimer_sf"/>
</dbReference>
<dbReference type="SMART" id="SM00165">
    <property type="entry name" value="UBA"/>
    <property type="match status" value="1"/>
</dbReference>
<dbReference type="Pfam" id="PF00889">
    <property type="entry name" value="EF_TS"/>
    <property type="match status" value="1"/>
</dbReference>
<evidence type="ECO:0000256" key="2">
    <source>
        <dbReference type="ARBA" id="ARBA00016956"/>
    </source>
</evidence>
<dbReference type="SUPFAM" id="SSF46934">
    <property type="entry name" value="UBA-like"/>
    <property type="match status" value="1"/>
</dbReference>
<reference evidence="7 8" key="1">
    <citation type="journal article" date="2016" name="Nat. Commun.">
        <title>Thousands of microbial genomes shed light on interconnected biogeochemical processes in an aquifer system.</title>
        <authorList>
            <person name="Anantharaman K."/>
            <person name="Brown C.T."/>
            <person name="Hug L.A."/>
            <person name="Sharon I."/>
            <person name="Castelle C.J."/>
            <person name="Probst A.J."/>
            <person name="Thomas B.C."/>
            <person name="Singh A."/>
            <person name="Wilkins M.J."/>
            <person name="Karaoz U."/>
            <person name="Brodie E.L."/>
            <person name="Williams K.H."/>
            <person name="Hubbard S.S."/>
            <person name="Banfield J.F."/>
        </authorList>
    </citation>
    <scope>NUCLEOTIDE SEQUENCE [LARGE SCALE GENOMIC DNA]</scope>
</reference>
<dbReference type="PANTHER" id="PTHR11741:SF0">
    <property type="entry name" value="ELONGATION FACTOR TS, MITOCHONDRIAL"/>
    <property type="match status" value="1"/>
</dbReference>
<feature type="domain" description="UBA" evidence="6">
    <location>
        <begin position="3"/>
        <end position="41"/>
    </location>
</feature>
<evidence type="ECO:0000256" key="3">
    <source>
        <dbReference type="ARBA" id="ARBA00022768"/>
    </source>
</evidence>
<dbReference type="FunFam" id="1.10.8.10:FF:000001">
    <property type="entry name" value="Elongation factor Ts"/>
    <property type="match status" value="1"/>
</dbReference>
<dbReference type="EMBL" id="MHOV01000025">
    <property type="protein sequence ID" value="OGZ69837.1"/>
    <property type="molecule type" value="Genomic_DNA"/>
</dbReference>
<dbReference type="AlphaFoldDB" id="A0A1G2I5D5"/>
<gene>
    <name evidence="5 7" type="primary">tsf</name>
    <name evidence="7" type="ORF">A3F47_02165</name>
</gene>
<keyword evidence="4 5" id="KW-0648">Protein biosynthesis</keyword>
<name>A0A1G2I5D5_9BACT</name>
<comment type="subcellular location">
    <subcellularLocation>
        <location evidence="5">Cytoplasm</location>
    </subcellularLocation>
</comment>
<evidence type="ECO:0000256" key="4">
    <source>
        <dbReference type="ARBA" id="ARBA00022917"/>
    </source>
</evidence>
<dbReference type="InterPro" id="IPR001816">
    <property type="entry name" value="Transl_elong_EFTs/EF1B"/>
</dbReference>
<feature type="region of interest" description="Involved in Mg(2+) ion dislocation from EF-Tu" evidence="5">
    <location>
        <begin position="80"/>
        <end position="83"/>
    </location>
</feature>
<comment type="function">
    <text evidence="5">Associates with the EF-Tu.GDP complex and induces the exchange of GDP to GTP. It remains bound to the aminoacyl-tRNA.EF-Tu.GTP complex up to the GTP hydrolysis stage on the ribosome.</text>
</comment>
<evidence type="ECO:0000256" key="1">
    <source>
        <dbReference type="ARBA" id="ARBA00005532"/>
    </source>
</evidence>
<dbReference type="Gene3D" id="3.30.479.20">
    <property type="entry name" value="Elongation factor Ts, dimerisation domain"/>
    <property type="match status" value="1"/>
</dbReference>
<evidence type="ECO:0000313" key="8">
    <source>
        <dbReference type="Proteomes" id="UP000179214"/>
    </source>
</evidence>
<dbReference type="InterPro" id="IPR009060">
    <property type="entry name" value="UBA-like_sf"/>
</dbReference>
<comment type="similarity">
    <text evidence="1 5">Belongs to the EF-Ts family.</text>
</comment>
<dbReference type="InterPro" id="IPR015940">
    <property type="entry name" value="UBA"/>
</dbReference>
<dbReference type="CDD" id="cd14275">
    <property type="entry name" value="UBA_EF-Ts"/>
    <property type="match status" value="1"/>
</dbReference>
<dbReference type="Gene3D" id="1.10.8.10">
    <property type="entry name" value="DNA helicase RuvA subunit, C-terminal domain"/>
    <property type="match status" value="1"/>
</dbReference>
<dbReference type="InterPro" id="IPR014039">
    <property type="entry name" value="Transl_elong_EFTs/EF1B_dimer"/>
</dbReference>
<dbReference type="GO" id="GO:0003746">
    <property type="term" value="F:translation elongation factor activity"/>
    <property type="evidence" value="ECO:0007669"/>
    <property type="project" value="UniProtKB-UniRule"/>
</dbReference>
<proteinExistence type="inferred from homology"/>
<sequence length="194" mass="21788">MATIDQIKQLREETGVSPVEIKKALDQAGGNVEKAKEILRVWGKTLANKKTSKEARDGIIDYYVHPNSKTGVLLDIRCETDFVAKSPEFKKLAHEICLQVAALKPLFVSETDIPAEFLDGETKIYTEQAQGSGKPEPIVRQMIEGKLQKYKDSVSLLSQPWIKDDSKTIKNLIEDAVAKIGENIEVKRFARYEI</sequence>
<keyword evidence="5" id="KW-0963">Cytoplasm</keyword>
<comment type="caution">
    <text evidence="7">The sequence shown here is derived from an EMBL/GenBank/DDBJ whole genome shotgun (WGS) entry which is preliminary data.</text>
</comment>
<dbReference type="Gene3D" id="1.10.286.20">
    <property type="match status" value="1"/>
</dbReference>
<evidence type="ECO:0000313" key="7">
    <source>
        <dbReference type="EMBL" id="OGZ69837.1"/>
    </source>
</evidence>
<evidence type="ECO:0000256" key="5">
    <source>
        <dbReference type="HAMAP-Rule" id="MF_00050"/>
    </source>
</evidence>
<protein>
    <recommendedName>
        <fullName evidence="2 5">Elongation factor Ts</fullName>
        <shortName evidence="5">EF-Ts</shortName>
    </recommendedName>
</protein>
<dbReference type="Proteomes" id="UP000179214">
    <property type="component" value="Unassembled WGS sequence"/>
</dbReference>